<reference evidence="3 4" key="1">
    <citation type="submission" date="2018-08" db="EMBL/GenBank/DDBJ databases">
        <title>A genome reference for cultivated species of the human gut microbiota.</title>
        <authorList>
            <person name="Zou Y."/>
            <person name="Xue W."/>
            <person name="Luo G."/>
        </authorList>
    </citation>
    <scope>NUCLEOTIDE SEQUENCE [LARGE SCALE GENOMIC DNA]</scope>
    <source>
        <strain evidence="3 4">OF05-12</strain>
    </source>
</reference>
<comment type="caution">
    <text evidence="3">The sequence shown here is derived from an EMBL/GenBank/DDBJ whole genome shotgun (WGS) entry which is preliminary data.</text>
</comment>
<feature type="transmembrane region" description="Helical" evidence="1">
    <location>
        <begin position="80"/>
        <end position="98"/>
    </location>
</feature>
<evidence type="ECO:0000313" key="4">
    <source>
        <dbReference type="Proteomes" id="UP000261031"/>
    </source>
</evidence>
<dbReference type="PROSITE" id="PS51257">
    <property type="entry name" value="PROKAR_LIPOPROTEIN"/>
    <property type="match status" value="1"/>
</dbReference>
<dbReference type="InterPro" id="IPR002656">
    <property type="entry name" value="Acyl_transf_3_dom"/>
</dbReference>
<dbReference type="Proteomes" id="UP000261031">
    <property type="component" value="Unassembled WGS sequence"/>
</dbReference>
<dbReference type="Pfam" id="PF01757">
    <property type="entry name" value="Acyl_transf_3"/>
    <property type="match status" value="1"/>
</dbReference>
<feature type="domain" description="Acyltransferase 3" evidence="2">
    <location>
        <begin position="30"/>
        <end position="90"/>
    </location>
</feature>
<protein>
    <recommendedName>
        <fullName evidence="2">Acyltransferase 3 domain-containing protein</fullName>
    </recommendedName>
</protein>
<accession>A0A3E5HIV1</accession>
<name>A0A3E5HIV1_BIFPS</name>
<keyword evidence="1" id="KW-1133">Transmembrane helix</keyword>
<gene>
    <name evidence="3" type="ORF">DXA79_08640</name>
</gene>
<dbReference type="EMBL" id="QSWD01000006">
    <property type="protein sequence ID" value="RGP01733.1"/>
    <property type="molecule type" value="Genomic_DNA"/>
</dbReference>
<evidence type="ECO:0000259" key="2">
    <source>
        <dbReference type="Pfam" id="PF01757"/>
    </source>
</evidence>
<evidence type="ECO:0000256" key="1">
    <source>
        <dbReference type="SAM" id="Phobius"/>
    </source>
</evidence>
<evidence type="ECO:0000313" key="3">
    <source>
        <dbReference type="EMBL" id="RGP01733.1"/>
    </source>
</evidence>
<sequence>MKIVLVCAVGIGCLITGCGVESMLFSKIISLIYVLAAYLVVPNHSTAALRKISRNSMGIYLFHSPLIYLSFNFWPNISPWLMVLINFVGFGTIAYGMTELVRKLGLGIVIGE</sequence>
<organism evidence="3 4">
    <name type="scientific">Bifidobacterium pseudocatenulatum</name>
    <dbReference type="NCBI Taxonomy" id="28026"/>
    <lineage>
        <taxon>Bacteria</taxon>
        <taxon>Bacillati</taxon>
        <taxon>Actinomycetota</taxon>
        <taxon>Actinomycetes</taxon>
        <taxon>Bifidobacteriales</taxon>
        <taxon>Bifidobacteriaceae</taxon>
        <taxon>Bifidobacterium</taxon>
    </lineage>
</organism>
<keyword evidence="1" id="KW-0472">Membrane</keyword>
<dbReference type="GO" id="GO:0016747">
    <property type="term" value="F:acyltransferase activity, transferring groups other than amino-acyl groups"/>
    <property type="evidence" value="ECO:0007669"/>
    <property type="project" value="InterPro"/>
</dbReference>
<proteinExistence type="predicted"/>
<dbReference type="AlphaFoldDB" id="A0A3E5HIV1"/>
<keyword evidence="1" id="KW-0812">Transmembrane</keyword>